<protein>
    <recommendedName>
        <fullName evidence="4">AT-rich interactive domain-containing protein 2</fullName>
    </recommendedName>
</protein>
<name>A0A8K0H302_9ROSA</name>
<gene>
    <name evidence="2" type="ORF">FNV43_RR14534</name>
</gene>
<dbReference type="PANTHER" id="PTHR46872:SF4">
    <property type="entry name" value="MYB-LIKE DOMAIN-CONTAINING PROTEIN"/>
    <property type="match status" value="1"/>
</dbReference>
<reference evidence="2" key="1">
    <citation type="submission" date="2020-03" db="EMBL/GenBank/DDBJ databases">
        <title>A high-quality chromosome-level genome assembly of a woody plant with both climbing and erect habits, Rhamnella rubrinervis.</title>
        <authorList>
            <person name="Lu Z."/>
            <person name="Yang Y."/>
            <person name="Zhu X."/>
            <person name="Sun Y."/>
        </authorList>
    </citation>
    <scope>NUCLEOTIDE SEQUENCE</scope>
    <source>
        <strain evidence="2">BYM</strain>
        <tissue evidence="2">Leaf</tissue>
    </source>
</reference>
<evidence type="ECO:0000313" key="2">
    <source>
        <dbReference type="EMBL" id="KAF3444841.1"/>
    </source>
</evidence>
<evidence type="ECO:0008006" key="4">
    <source>
        <dbReference type="Google" id="ProtNLM"/>
    </source>
</evidence>
<dbReference type="AlphaFoldDB" id="A0A8K0H302"/>
<dbReference type="CDD" id="cd00167">
    <property type="entry name" value="SANT"/>
    <property type="match status" value="1"/>
</dbReference>
<dbReference type="EMBL" id="VOIH02000006">
    <property type="protein sequence ID" value="KAF3444841.1"/>
    <property type="molecule type" value="Genomic_DNA"/>
</dbReference>
<sequence>MISKRPFADEDSYEVACKHPRHLECSNELSPAVDIVTCQNLTTDDEGDCNDKKCRDEGSLSSDSVTDATTESYKEQPEISVSGSITKLLWVSSSITEAEIRSEPAAHLSFFPEYFDHGHHLRALLQSDEMCSSPVDYPLRKPVSIGPQYQAYVPEWNQQGSNPSNHLVTSDLQPEFRIMVDTDEEKMMGTCVLSLPDLEVSQNHCIEDGGSKNECSCLDRGSVCCVKQHVLEAREKLRENLGQELFEELGFYEMGEEIARQWTEDEEHTFLEVVLSNPASLGKNFWDHLSLAFPSRTRRDLVSYYFNVFMLRKRGEQNRCDPLNIDSDDDEWQKVELRIPEDDEDSVVESPNEDAPAYYQGDFLEECHEGIEDADEVDACKDGFDVVHRHGTDEEDGGDIDDESGAYIKNSPGDWVGGNVHIKLSGKIPSYNREDYDIQDDSCSSFEYQRDRVEQCSPLDEGIQFCGPLHEGVRATDARDCSVE</sequence>
<evidence type="ECO:0000256" key="1">
    <source>
        <dbReference type="SAM" id="MobiDB-lite"/>
    </source>
</evidence>
<keyword evidence="3" id="KW-1185">Reference proteome</keyword>
<dbReference type="PANTHER" id="PTHR46872">
    <property type="entry name" value="DNA BINDING PROTEIN"/>
    <property type="match status" value="1"/>
</dbReference>
<proteinExistence type="predicted"/>
<dbReference type="OrthoDB" id="1908944at2759"/>
<feature type="region of interest" description="Disordered" evidence="1">
    <location>
        <begin position="47"/>
        <end position="75"/>
    </location>
</feature>
<dbReference type="Proteomes" id="UP000796880">
    <property type="component" value="Unassembled WGS sequence"/>
</dbReference>
<feature type="compositionally biased region" description="Basic and acidic residues" evidence="1">
    <location>
        <begin position="49"/>
        <end position="58"/>
    </location>
</feature>
<dbReference type="InterPro" id="IPR001005">
    <property type="entry name" value="SANT/Myb"/>
</dbReference>
<feature type="compositionally biased region" description="Polar residues" evidence="1">
    <location>
        <begin position="59"/>
        <end position="71"/>
    </location>
</feature>
<accession>A0A8K0H302</accession>
<organism evidence="2 3">
    <name type="scientific">Rhamnella rubrinervis</name>
    <dbReference type="NCBI Taxonomy" id="2594499"/>
    <lineage>
        <taxon>Eukaryota</taxon>
        <taxon>Viridiplantae</taxon>
        <taxon>Streptophyta</taxon>
        <taxon>Embryophyta</taxon>
        <taxon>Tracheophyta</taxon>
        <taxon>Spermatophyta</taxon>
        <taxon>Magnoliopsida</taxon>
        <taxon>eudicotyledons</taxon>
        <taxon>Gunneridae</taxon>
        <taxon>Pentapetalae</taxon>
        <taxon>rosids</taxon>
        <taxon>fabids</taxon>
        <taxon>Rosales</taxon>
        <taxon>Rhamnaceae</taxon>
        <taxon>rhamnoid group</taxon>
        <taxon>Rhamneae</taxon>
        <taxon>Rhamnella</taxon>
    </lineage>
</organism>
<evidence type="ECO:0000313" key="3">
    <source>
        <dbReference type="Proteomes" id="UP000796880"/>
    </source>
</evidence>
<comment type="caution">
    <text evidence="2">The sequence shown here is derived from an EMBL/GenBank/DDBJ whole genome shotgun (WGS) entry which is preliminary data.</text>
</comment>